<dbReference type="Proteomes" id="UP000008312">
    <property type="component" value="Unassembled WGS sequence"/>
</dbReference>
<dbReference type="AlphaFoldDB" id="D8M1Y0"/>
<organism evidence="5">
    <name type="scientific">Blastocystis hominis</name>
    <dbReference type="NCBI Taxonomy" id="12968"/>
    <lineage>
        <taxon>Eukaryota</taxon>
        <taxon>Sar</taxon>
        <taxon>Stramenopiles</taxon>
        <taxon>Bigyra</taxon>
        <taxon>Opalozoa</taxon>
        <taxon>Opalinata</taxon>
        <taxon>Blastocystidae</taxon>
        <taxon>Blastocystis</taxon>
    </lineage>
</organism>
<dbReference type="OrthoDB" id="10251424at2759"/>
<dbReference type="Pfam" id="PF05193">
    <property type="entry name" value="Peptidase_M16_C"/>
    <property type="match status" value="1"/>
</dbReference>
<dbReference type="GO" id="GO:0046872">
    <property type="term" value="F:metal ion binding"/>
    <property type="evidence" value="ECO:0007669"/>
    <property type="project" value="InterPro"/>
</dbReference>
<gene>
    <name evidence="5" type="ORF">GSBLH_T00002139001</name>
</gene>
<dbReference type="InterPro" id="IPR011249">
    <property type="entry name" value="Metalloenz_LuxS/M16"/>
</dbReference>
<comment type="function">
    <text evidence="1">Substrate recognition and binding subunit of the essential mitochondrial processing protease (MPP), which cleaves the mitochondrial sequence off newly imported precursors proteins.</text>
</comment>
<evidence type="ECO:0000259" key="4">
    <source>
        <dbReference type="Pfam" id="PF05193"/>
    </source>
</evidence>
<dbReference type="SUPFAM" id="SSF63411">
    <property type="entry name" value="LuxS/MPP-like metallohydrolase"/>
    <property type="match status" value="2"/>
</dbReference>
<dbReference type="Pfam" id="PF00675">
    <property type="entry name" value="Peptidase_M16"/>
    <property type="match status" value="1"/>
</dbReference>
<name>D8M1Y0_BLAHO</name>
<protein>
    <submittedName>
        <fullName evidence="5">Mitochondrial-processing peptidase (Subunit ?)</fullName>
    </submittedName>
</protein>
<evidence type="ECO:0000313" key="6">
    <source>
        <dbReference type="Proteomes" id="UP000008312"/>
    </source>
</evidence>
<proteinExistence type="inferred from homology"/>
<accession>D8M1Y0</accession>
<evidence type="ECO:0000313" key="5">
    <source>
        <dbReference type="EMBL" id="CBK22069.2"/>
    </source>
</evidence>
<dbReference type="RefSeq" id="XP_012896117.1">
    <property type="nucleotide sequence ID" value="XM_013040663.1"/>
</dbReference>
<comment type="similarity">
    <text evidence="2">Belongs to the peptidase M16 family.</text>
</comment>
<dbReference type="InterPro" id="IPR011765">
    <property type="entry name" value="Pept_M16_N"/>
</dbReference>
<dbReference type="InParanoid" id="D8M1Y0"/>
<dbReference type="InterPro" id="IPR007863">
    <property type="entry name" value="Peptidase_M16_C"/>
</dbReference>
<dbReference type="GeneID" id="24919345"/>
<dbReference type="InterPro" id="IPR050361">
    <property type="entry name" value="MPP/UQCRC_Complex"/>
</dbReference>
<evidence type="ECO:0000259" key="3">
    <source>
        <dbReference type="Pfam" id="PF00675"/>
    </source>
</evidence>
<evidence type="ECO:0000256" key="2">
    <source>
        <dbReference type="ARBA" id="ARBA00007261"/>
    </source>
</evidence>
<sequence length="499" mass="55931">MLRIGATTQRLVRSTLRYASSSKLTKLSLKEEWPGIPTLKPLHDMKTPKTLVTKLSSGLTVASHEKYETVSAIGIFIGSGSINEQVNEYGSTFIMENMAFKSTESSSHSEIVKRLEEIGATVTKRSGRDFISIIVETLRDNVGDCVRLLSETITQPRLLDEEIQEATNILGYFNENRILDRDYLSWSTDFLHAAMFGANSPYGHGINVQQPAVNAETLRGFWSKHYVAPNMCLVGVNVDHEQLTGFADKFFRFQTSPSMPSVFNALDAQQGKPPAQENRIVKGGSYFAELAGMDMVEVDLGFHTNGWLAKDMVALNLLQMILGGGKMFSAGGPGKGMYSRLYKDVMNRYGWFESCEITMLLSRLHGIASLRALVPPSFVAPTTKILCDHIRQLAAEPLSDDEFQRAKNQFESRLYMNLEERAVMCEDIGNHLLTYGRHVYPEEWSEQINAITKEDVMKAVKGLLDLPPAYVVFGSEVNKEYKNFPPIEGIQSYLQMPYK</sequence>
<dbReference type="FunCoup" id="D8M1Y0">
    <property type="interactions" value="614"/>
</dbReference>
<reference evidence="5" key="1">
    <citation type="submission" date="2010-02" db="EMBL/GenBank/DDBJ databases">
        <title>Sequencing and annotation of the Blastocystis hominis genome.</title>
        <authorList>
            <person name="Wincker P."/>
        </authorList>
    </citation>
    <scope>NUCLEOTIDE SEQUENCE</scope>
    <source>
        <strain evidence="5">Singapore isolate B</strain>
    </source>
</reference>
<dbReference type="OMA" id="LKYHHSP"/>
<evidence type="ECO:0000256" key="1">
    <source>
        <dbReference type="ARBA" id="ARBA00002123"/>
    </source>
</evidence>
<dbReference type="EMBL" id="FN668646">
    <property type="protein sequence ID" value="CBK22069.2"/>
    <property type="molecule type" value="Genomic_DNA"/>
</dbReference>
<dbReference type="PANTHER" id="PTHR11851:SF49">
    <property type="entry name" value="MITOCHONDRIAL-PROCESSING PEPTIDASE SUBUNIT ALPHA"/>
    <property type="match status" value="1"/>
</dbReference>
<dbReference type="GO" id="GO:0005739">
    <property type="term" value="C:mitochondrion"/>
    <property type="evidence" value="ECO:0007669"/>
    <property type="project" value="TreeGrafter"/>
</dbReference>
<dbReference type="PANTHER" id="PTHR11851">
    <property type="entry name" value="METALLOPROTEASE"/>
    <property type="match status" value="1"/>
</dbReference>
<keyword evidence="6" id="KW-1185">Reference proteome</keyword>
<dbReference type="Gene3D" id="3.30.830.10">
    <property type="entry name" value="Metalloenzyme, LuxS/M16 peptidase-like"/>
    <property type="match status" value="2"/>
</dbReference>
<feature type="domain" description="Peptidase M16 N-terminal" evidence="3">
    <location>
        <begin position="61"/>
        <end position="196"/>
    </location>
</feature>
<feature type="domain" description="Peptidase M16 C-terminal" evidence="4">
    <location>
        <begin position="213"/>
        <end position="409"/>
    </location>
</feature>